<sequence>MLQNPCFLCGTNRRNYATLSPEQKEQIAKGPGLGDFISASSDGYAGELKLQKGTKRLRLPPWLKTEFPIGKNYSKLKGDLRHLKLHTVCEEARCPNVGECWGGGESGIATATIMVLGDTCTRGCRFCSIKTSRSPPPPDPSEPLNTAEAVCEWGLDYVVLTSVDRDDLPDGGANHFAETVRQIKQRKPSMLVECLTPDFAGDLSCVERVVDSGLDVYAHNVETVRELQRHVRDHRANFEQSLKVLEHVKIYKENSITKTSIMLGLGEKDDEVLRTLEALRSVGVDCVTLGQYMQPTKRHLKVKEYVTPEKFAFWEAEGKRLGFAYTASGPLVRSSYKAGRT</sequence>
<dbReference type="NCBIfam" id="NF004019">
    <property type="entry name" value="PRK05481.1"/>
    <property type="match status" value="1"/>
</dbReference>
<dbReference type="EC" id="2.8.1.8" evidence="9"/>
<dbReference type="InterPro" id="IPR031691">
    <property type="entry name" value="LIAS_N"/>
</dbReference>
<dbReference type="SMART" id="SM00729">
    <property type="entry name" value="Elp3"/>
    <property type="match status" value="1"/>
</dbReference>
<dbReference type="InterPro" id="IPR007197">
    <property type="entry name" value="rSAM"/>
</dbReference>
<dbReference type="OrthoDB" id="3231at2759"/>
<dbReference type="Gene3D" id="3.20.20.70">
    <property type="entry name" value="Aldolase class I"/>
    <property type="match status" value="1"/>
</dbReference>
<dbReference type="PANTHER" id="PTHR10949:SF0">
    <property type="entry name" value="LIPOYL SYNTHASE, MITOCHONDRIAL"/>
    <property type="match status" value="1"/>
</dbReference>
<dbReference type="NCBIfam" id="NF009544">
    <property type="entry name" value="PRK12928.1"/>
    <property type="match status" value="1"/>
</dbReference>
<comment type="cofactor">
    <cofactor evidence="9">
        <name>[4Fe-4S] cluster</name>
        <dbReference type="ChEBI" id="CHEBI:49883"/>
    </cofactor>
    <text evidence="9">Binds 2 [4Fe-4S] clusters per subunit. One cluster is coordinated with 3 cysteines and an exchangeable S-adenosyl-L-methionine.</text>
</comment>
<feature type="binding site" evidence="9">
    <location>
        <position position="120"/>
    </location>
    <ligand>
        <name>[4Fe-4S] cluster</name>
        <dbReference type="ChEBI" id="CHEBI:49883"/>
        <label>2</label>
        <note>4Fe-4S-S-AdoMet</note>
    </ligand>
</feature>
<evidence type="ECO:0000256" key="3">
    <source>
        <dbReference type="ARBA" id="ARBA00022679"/>
    </source>
</evidence>
<evidence type="ECO:0000256" key="9">
    <source>
        <dbReference type="HAMAP-Rule" id="MF_03123"/>
    </source>
</evidence>
<feature type="binding site" evidence="9">
    <location>
        <position position="124"/>
    </location>
    <ligand>
        <name>[4Fe-4S] cluster</name>
        <dbReference type="ChEBI" id="CHEBI:49883"/>
        <label>2</label>
        <note>4Fe-4S-S-AdoMet</note>
    </ligand>
</feature>
<comment type="pathway">
    <text evidence="9">Protein modification; protein lipoylation via endogenous pathway; protein N(6)-(lipoyl)lysine from octanoyl-[acyl-carrier-protein]: step 2/2.</text>
</comment>
<dbReference type="SUPFAM" id="SSF102114">
    <property type="entry name" value="Radical SAM enzymes"/>
    <property type="match status" value="1"/>
</dbReference>
<dbReference type="CDD" id="cd01335">
    <property type="entry name" value="Radical_SAM"/>
    <property type="match status" value="1"/>
</dbReference>
<gene>
    <name evidence="11" type="ORF">CAPTEDRAFT_176739</name>
</gene>
<dbReference type="Proteomes" id="UP000014760">
    <property type="component" value="Unassembled WGS sequence"/>
</dbReference>
<dbReference type="PANTHER" id="PTHR10949">
    <property type="entry name" value="LIPOYL SYNTHASE"/>
    <property type="match status" value="1"/>
</dbReference>
<dbReference type="GO" id="GO:0005739">
    <property type="term" value="C:mitochondrion"/>
    <property type="evidence" value="ECO:0007669"/>
    <property type="project" value="UniProtKB-SubCell"/>
</dbReference>
<dbReference type="InterPro" id="IPR006638">
    <property type="entry name" value="Elp3/MiaA/NifB-like_rSAM"/>
</dbReference>
<reference evidence="13" key="1">
    <citation type="submission" date="2012-12" db="EMBL/GenBank/DDBJ databases">
        <authorList>
            <person name="Hellsten U."/>
            <person name="Grimwood J."/>
            <person name="Chapman J.A."/>
            <person name="Shapiro H."/>
            <person name="Aerts A."/>
            <person name="Otillar R.P."/>
            <person name="Terry A.Y."/>
            <person name="Boore J.L."/>
            <person name="Simakov O."/>
            <person name="Marletaz F."/>
            <person name="Cho S.-J."/>
            <person name="Edsinger-Gonzales E."/>
            <person name="Havlak P."/>
            <person name="Kuo D.-H."/>
            <person name="Larsson T."/>
            <person name="Lv J."/>
            <person name="Arendt D."/>
            <person name="Savage R."/>
            <person name="Osoegawa K."/>
            <person name="de Jong P."/>
            <person name="Lindberg D.R."/>
            <person name="Seaver E.C."/>
            <person name="Weisblat D.A."/>
            <person name="Putnam N.H."/>
            <person name="Grigoriev I.V."/>
            <person name="Rokhsar D.S."/>
        </authorList>
    </citation>
    <scope>NUCLEOTIDE SEQUENCE</scope>
    <source>
        <strain evidence="13">I ESC-2004</strain>
    </source>
</reference>
<evidence type="ECO:0000313" key="11">
    <source>
        <dbReference type="EMBL" id="ELU13623.1"/>
    </source>
</evidence>
<dbReference type="UniPathway" id="UPA00538">
    <property type="reaction ID" value="UER00593"/>
</dbReference>
<dbReference type="Pfam" id="PF04055">
    <property type="entry name" value="Radical_SAM"/>
    <property type="match status" value="1"/>
</dbReference>
<dbReference type="SFLD" id="SFLDS00029">
    <property type="entry name" value="Radical_SAM"/>
    <property type="match status" value="1"/>
</dbReference>
<evidence type="ECO:0000256" key="7">
    <source>
        <dbReference type="ARBA" id="ARBA00023014"/>
    </source>
</evidence>
<name>R7V449_CAPTE</name>
<dbReference type="HOGENOM" id="CLU_033144_2_0_1"/>
<dbReference type="EnsemblMetazoa" id="CapteT176739">
    <property type="protein sequence ID" value="CapteP176739"/>
    <property type="gene ID" value="CapteG176739"/>
</dbReference>
<keyword evidence="3 9" id="KW-0808">Transferase</keyword>
<accession>R7V449</accession>
<keyword evidence="7 9" id="KW-0411">Iron-sulfur</keyword>
<dbReference type="HAMAP" id="MF_00206">
    <property type="entry name" value="Lipoyl_synth"/>
    <property type="match status" value="1"/>
</dbReference>
<feature type="binding site" evidence="9">
    <location>
        <position position="127"/>
    </location>
    <ligand>
        <name>[4Fe-4S] cluster</name>
        <dbReference type="ChEBI" id="CHEBI:49883"/>
        <label>2</label>
        <note>4Fe-4S-S-AdoMet</note>
    </ligand>
</feature>
<dbReference type="FunFam" id="3.20.20.70:FF:000036">
    <property type="entry name" value="Lipoyl synthase, mitochondrial"/>
    <property type="match status" value="1"/>
</dbReference>
<feature type="binding site" evidence="9">
    <location>
        <position position="335"/>
    </location>
    <ligand>
        <name>[4Fe-4S] cluster</name>
        <dbReference type="ChEBI" id="CHEBI:49883"/>
        <label>1</label>
    </ligand>
</feature>
<keyword evidence="6 9" id="KW-0408">Iron</keyword>
<evidence type="ECO:0000313" key="13">
    <source>
        <dbReference type="Proteomes" id="UP000014760"/>
    </source>
</evidence>
<evidence type="ECO:0000256" key="8">
    <source>
        <dbReference type="ARBA" id="ARBA00047326"/>
    </source>
</evidence>
<reference evidence="12" key="3">
    <citation type="submission" date="2015-06" db="UniProtKB">
        <authorList>
            <consortium name="EnsemblMetazoa"/>
        </authorList>
    </citation>
    <scope>IDENTIFICATION</scope>
</reference>
<dbReference type="InterPro" id="IPR003698">
    <property type="entry name" value="Lipoyl_synth"/>
</dbReference>
<feature type="binding site" evidence="9">
    <location>
        <position position="94"/>
    </location>
    <ligand>
        <name>[4Fe-4S] cluster</name>
        <dbReference type="ChEBI" id="CHEBI:49883"/>
        <label>1</label>
    </ligand>
</feature>
<dbReference type="GO" id="GO:0046872">
    <property type="term" value="F:metal ion binding"/>
    <property type="evidence" value="ECO:0007669"/>
    <property type="project" value="UniProtKB-KW"/>
</dbReference>
<feature type="binding site" evidence="9">
    <location>
        <position position="100"/>
    </location>
    <ligand>
        <name>[4Fe-4S] cluster</name>
        <dbReference type="ChEBI" id="CHEBI:49883"/>
        <label>1</label>
    </ligand>
</feature>
<comment type="catalytic activity">
    <reaction evidence="8 9">
        <text>[[Fe-S] cluster scaffold protein carrying a second [4Fe-4S](2+) cluster] + N(6)-octanoyl-L-lysyl-[protein] + 2 oxidized [2Fe-2S]-[ferredoxin] + 2 S-adenosyl-L-methionine + 4 H(+) = [[Fe-S] cluster scaffold protein] + N(6)-[(R)-dihydrolipoyl]-L-lysyl-[protein] + 4 Fe(3+) + 2 hydrogen sulfide + 2 5'-deoxyadenosine + 2 L-methionine + 2 reduced [2Fe-2S]-[ferredoxin]</text>
        <dbReference type="Rhea" id="RHEA:16585"/>
        <dbReference type="Rhea" id="RHEA-COMP:9928"/>
        <dbReference type="Rhea" id="RHEA-COMP:10000"/>
        <dbReference type="Rhea" id="RHEA-COMP:10001"/>
        <dbReference type="Rhea" id="RHEA-COMP:10475"/>
        <dbReference type="Rhea" id="RHEA-COMP:14568"/>
        <dbReference type="Rhea" id="RHEA-COMP:14569"/>
        <dbReference type="ChEBI" id="CHEBI:15378"/>
        <dbReference type="ChEBI" id="CHEBI:17319"/>
        <dbReference type="ChEBI" id="CHEBI:29034"/>
        <dbReference type="ChEBI" id="CHEBI:29919"/>
        <dbReference type="ChEBI" id="CHEBI:33722"/>
        <dbReference type="ChEBI" id="CHEBI:33737"/>
        <dbReference type="ChEBI" id="CHEBI:33738"/>
        <dbReference type="ChEBI" id="CHEBI:57844"/>
        <dbReference type="ChEBI" id="CHEBI:59789"/>
        <dbReference type="ChEBI" id="CHEBI:78809"/>
        <dbReference type="ChEBI" id="CHEBI:83100"/>
        <dbReference type="EC" id="2.8.1.8"/>
    </reaction>
</comment>
<dbReference type="GO" id="GO:0051539">
    <property type="term" value="F:4 iron, 4 sulfur cluster binding"/>
    <property type="evidence" value="ECO:0007669"/>
    <property type="project" value="UniProtKB-UniRule"/>
</dbReference>
<dbReference type="EMBL" id="KB295063">
    <property type="protein sequence ID" value="ELU13623.1"/>
    <property type="molecule type" value="Genomic_DNA"/>
</dbReference>
<comment type="function">
    <text evidence="9">Catalyzes the radical-mediated insertion of two sulfur atoms into the C-6 and C-8 positions of the octanoyl moiety bound to the lipoyl domains of lipoate-dependent enzymes, thereby converting the octanoylated domains into lipoylated derivatives.</text>
</comment>
<dbReference type="SFLD" id="SFLDG01058">
    <property type="entry name" value="lipoyl_synthase_like"/>
    <property type="match status" value="1"/>
</dbReference>
<keyword evidence="9" id="KW-0496">Mitochondrion</keyword>
<feature type="domain" description="Radical SAM core" evidence="10">
    <location>
        <begin position="103"/>
        <end position="324"/>
    </location>
</feature>
<dbReference type="GO" id="GO:0009249">
    <property type="term" value="P:protein lipoylation"/>
    <property type="evidence" value="ECO:0007669"/>
    <property type="project" value="UniProtKB-UniRule"/>
</dbReference>
<evidence type="ECO:0000256" key="2">
    <source>
        <dbReference type="ARBA" id="ARBA00022485"/>
    </source>
</evidence>
<dbReference type="PROSITE" id="PS51918">
    <property type="entry name" value="RADICAL_SAM"/>
    <property type="match status" value="1"/>
</dbReference>
<evidence type="ECO:0000259" key="10">
    <source>
        <dbReference type="PROSITE" id="PS51918"/>
    </source>
</evidence>
<comment type="subcellular location">
    <subcellularLocation>
        <location evidence="1 9">Mitochondrion</location>
    </subcellularLocation>
</comment>
<dbReference type="SFLD" id="SFLDF00271">
    <property type="entry name" value="lipoyl_synthase"/>
    <property type="match status" value="1"/>
</dbReference>
<dbReference type="EMBL" id="AMQN01005074">
    <property type="status" value="NOT_ANNOTATED_CDS"/>
    <property type="molecule type" value="Genomic_DNA"/>
</dbReference>
<dbReference type="OMA" id="PYCDIDF"/>
<evidence type="ECO:0000256" key="4">
    <source>
        <dbReference type="ARBA" id="ARBA00022691"/>
    </source>
</evidence>
<evidence type="ECO:0000256" key="1">
    <source>
        <dbReference type="ARBA" id="ARBA00004173"/>
    </source>
</evidence>
<reference evidence="11 13" key="2">
    <citation type="journal article" date="2013" name="Nature">
        <title>Insights into bilaterian evolution from three spiralian genomes.</title>
        <authorList>
            <person name="Simakov O."/>
            <person name="Marletaz F."/>
            <person name="Cho S.J."/>
            <person name="Edsinger-Gonzales E."/>
            <person name="Havlak P."/>
            <person name="Hellsten U."/>
            <person name="Kuo D.H."/>
            <person name="Larsson T."/>
            <person name="Lv J."/>
            <person name="Arendt D."/>
            <person name="Savage R."/>
            <person name="Osoegawa K."/>
            <person name="de Jong P."/>
            <person name="Grimwood J."/>
            <person name="Chapman J.A."/>
            <person name="Shapiro H."/>
            <person name="Aerts A."/>
            <person name="Otillar R.P."/>
            <person name="Terry A.Y."/>
            <person name="Boore J.L."/>
            <person name="Grigoriev I.V."/>
            <person name="Lindberg D.R."/>
            <person name="Seaver E.C."/>
            <person name="Weisblat D.A."/>
            <person name="Putnam N.H."/>
            <person name="Rokhsar D.S."/>
        </authorList>
    </citation>
    <scope>NUCLEOTIDE SEQUENCE</scope>
    <source>
        <strain evidence="11 13">I ESC-2004</strain>
    </source>
</reference>
<dbReference type="AlphaFoldDB" id="R7V449"/>
<dbReference type="STRING" id="283909.R7V449"/>
<dbReference type="PIRSF" id="PIRSF005963">
    <property type="entry name" value="Lipoyl_synth"/>
    <property type="match status" value="1"/>
</dbReference>
<evidence type="ECO:0000256" key="5">
    <source>
        <dbReference type="ARBA" id="ARBA00022723"/>
    </source>
</evidence>
<dbReference type="NCBIfam" id="TIGR00510">
    <property type="entry name" value="lipA"/>
    <property type="match status" value="1"/>
</dbReference>
<keyword evidence="5 9" id="KW-0479">Metal-binding</keyword>
<keyword evidence="13" id="KW-1185">Reference proteome</keyword>
<protein>
    <recommendedName>
        <fullName evidence="9">Lipoyl synthase, mitochondrial</fullName>
        <ecNumber evidence="9">2.8.1.8</ecNumber>
    </recommendedName>
    <alternativeName>
        <fullName evidence="9">Lipoate synthase</fullName>
        <shortName evidence="9">LS</shortName>
        <shortName evidence="9">Lip-syn</shortName>
    </alternativeName>
    <alternativeName>
        <fullName evidence="9">Lipoic acid synthase</fullName>
    </alternativeName>
</protein>
<keyword evidence="2 9" id="KW-0004">4Fe-4S</keyword>
<dbReference type="FunCoup" id="R7V449">
    <property type="interactions" value="1701"/>
</dbReference>
<evidence type="ECO:0000313" key="12">
    <source>
        <dbReference type="EnsemblMetazoa" id="CapteP176739"/>
    </source>
</evidence>
<keyword evidence="4 9" id="KW-0949">S-adenosyl-L-methionine</keyword>
<feature type="binding site" evidence="9">
    <location>
        <position position="89"/>
    </location>
    <ligand>
        <name>[4Fe-4S] cluster</name>
        <dbReference type="ChEBI" id="CHEBI:49883"/>
        <label>1</label>
    </ligand>
</feature>
<dbReference type="GO" id="GO:0016992">
    <property type="term" value="F:lipoate synthase activity"/>
    <property type="evidence" value="ECO:0007669"/>
    <property type="project" value="UniProtKB-UniRule"/>
</dbReference>
<evidence type="ECO:0000256" key="6">
    <source>
        <dbReference type="ARBA" id="ARBA00023004"/>
    </source>
</evidence>
<proteinExistence type="inferred from homology"/>
<dbReference type="InterPro" id="IPR058240">
    <property type="entry name" value="rSAM_sf"/>
</dbReference>
<dbReference type="Pfam" id="PF16881">
    <property type="entry name" value="LIAS_N"/>
    <property type="match status" value="1"/>
</dbReference>
<comment type="similarity">
    <text evidence="9">Belongs to the radical SAM superfamily. Lipoyl synthase family.</text>
</comment>
<dbReference type="InterPro" id="IPR013785">
    <property type="entry name" value="Aldolase_TIM"/>
</dbReference>
<organism evidence="11">
    <name type="scientific">Capitella teleta</name>
    <name type="common">Polychaete worm</name>
    <dbReference type="NCBI Taxonomy" id="283909"/>
    <lineage>
        <taxon>Eukaryota</taxon>
        <taxon>Metazoa</taxon>
        <taxon>Spiralia</taxon>
        <taxon>Lophotrochozoa</taxon>
        <taxon>Annelida</taxon>
        <taxon>Polychaeta</taxon>
        <taxon>Sedentaria</taxon>
        <taxon>Scolecida</taxon>
        <taxon>Capitellidae</taxon>
        <taxon>Capitella</taxon>
    </lineage>
</organism>